<dbReference type="EMBL" id="KN840453">
    <property type="protein sequence ID" value="KIP10597.1"/>
    <property type="molecule type" value="Genomic_DNA"/>
</dbReference>
<dbReference type="GO" id="GO:0006103">
    <property type="term" value="P:2-oxoglutarate metabolic process"/>
    <property type="evidence" value="ECO:0007669"/>
    <property type="project" value="InterPro"/>
</dbReference>
<proteinExistence type="inferred from homology"/>
<accession>A0A0C3SC47</accession>
<dbReference type="GO" id="GO:0004591">
    <property type="term" value="F:oxoglutarate dehydrogenase (succinyl-transferring) activity"/>
    <property type="evidence" value="ECO:0007669"/>
    <property type="project" value="TreeGrafter"/>
</dbReference>
<dbReference type="Proteomes" id="UP000053257">
    <property type="component" value="Unassembled WGS sequence"/>
</dbReference>
<evidence type="ECO:0008006" key="6">
    <source>
        <dbReference type="Google" id="ProtNLM"/>
    </source>
</evidence>
<dbReference type="OrthoDB" id="2116030at2759"/>
<dbReference type="InterPro" id="IPR020373">
    <property type="entry name" value="Kgd4/YMR-31"/>
</dbReference>
<organism evidence="4 5">
    <name type="scientific">Phlebiopsis gigantea (strain 11061_1 CR5-6)</name>
    <name type="common">White-rot fungus</name>
    <name type="synonym">Peniophora gigantea</name>
    <dbReference type="NCBI Taxonomy" id="745531"/>
    <lineage>
        <taxon>Eukaryota</taxon>
        <taxon>Fungi</taxon>
        <taxon>Dikarya</taxon>
        <taxon>Basidiomycota</taxon>
        <taxon>Agaricomycotina</taxon>
        <taxon>Agaricomycetes</taxon>
        <taxon>Polyporales</taxon>
        <taxon>Phanerochaetaceae</taxon>
        <taxon>Phlebiopsis</taxon>
    </lineage>
</organism>
<gene>
    <name evidence="4" type="ORF">PHLGIDRAFT_125463</name>
</gene>
<keyword evidence="5" id="KW-1185">Reference proteome</keyword>
<comment type="subcellular location">
    <subcellularLocation>
        <location evidence="1">Mitochondrion</location>
    </subcellularLocation>
</comment>
<evidence type="ECO:0000256" key="3">
    <source>
        <dbReference type="ARBA" id="ARBA00043970"/>
    </source>
</evidence>
<evidence type="ECO:0000256" key="1">
    <source>
        <dbReference type="ARBA" id="ARBA00004173"/>
    </source>
</evidence>
<dbReference type="PANTHER" id="PTHR31601:SF2">
    <property type="entry name" value="ALPHA-KETOGLUTARATE DEHYDROGENASE COMPONENT 4"/>
    <property type="match status" value="1"/>
</dbReference>
<evidence type="ECO:0000256" key="2">
    <source>
        <dbReference type="ARBA" id="ARBA00023128"/>
    </source>
</evidence>
<name>A0A0C3SC47_PHLG1</name>
<keyword evidence="2" id="KW-0496">Mitochondrion</keyword>
<evidence type="ECO:0000313" key="4">
    <source>
        <dbReference type="EMBL" id="KIP10597.1"/>
    </source>
</evidence>
<reference evidence="4 5" key="1">
    <citation type="journal article" date="2014" name="PLoS Genet.">
        <title>Analysis of the Phlebiopsis gigantea genome, transcriptome and secretome provides insight into its pioneer colonization strategies of wood.</title>
        <authorList>
            <person name="Hori C."/>
            <person name="Ishida T."/>
            <person name="Igarashi K."/>
            <person name="Samejima M."/>
            <person name="Suzuki H."/>
            <person name="Master E."/>
            <person name="Ferreira P."/>
            <person name="Ruiz-Duenas F.J."/>
            <person name="Held B."/>
            <person name="Canessa P."/>
            <person name="Larrondo L.F."/>
            <person name="Schmoll M."/>
            <person name="Druzhinina I.S."/>
            <person name="Kubicek C.P."/>
            <person name="Gaskell J.A."/>
            <person name="Kersten P."/>
            <person name="St John F."/>
            <person name="Glasner J."/>
            <person name="Sabat G."/>
            <person name="Splinter BonDurant S."/>
            <person name="Syed K."/>
            <person name="Yadav J."/>
            <person name="Mgbeahuruike A.C."/>
            <person name="Kovalchuk A."/>
            <person name="Asiegbu F.O."/>
            <person name="Lackner G."/>
            <person name="Hoffmeister D."/>
            <person name="Rencoret J."/>
            <person name="Gutierrez A."/>
            <person name="Sun H."/>
            <person name="Lindquist E."/>
            <person name="Barry K."/>
            <person name="Riley R."/>
            <person name="Grigoriev I.V."/>
            <person name="Henrissat B."/>
            <person name="Kues U."/>
            <person name="Berka R.M."/>
            <person name="Martinez A.T."/>
            <person name="Covert S.F."/>
            <person name="Blanchette R.A."/>
            <person name="Cullen D."/>
        </authorList>
    </citation>
    <scope>NUCLEOTIDE SEQUENCE [LARGE SCALE GENOMIC DNA]</scope>
    <source>
        <strain evidence="4 5">11061_1 CR5-6</strain>
    </source>
</reference>
<dbReference type="AlphaFoldDB" id="A0A0C3SC47"/>
<sequence length="106" mass="11937">MRPSLRLANAATHRVHTPLIRFVGRRQWPSTPEPQHPHPFAPPELQKSFSDFLNKFKSSATALSSPGTKKGGSTPVFEDFWQAPERYWKTKISEQEMEAISSGGAF</sequence>
<dbReference type="GO" id="GO:0005739">
    <property type="term" value="C:mitochondrion"/>
    <property type="evidence" value="ECO:0007669"/>
    <property type="project" value="UniProtKB-SubCell"/>
</dbReference>
<comment type="similarity">
    <text evidence="3">Belongs to the alpha-ketoglutarate dehydrogenase component 4 family.</text>
</comment>
<dbReference type="HOGENOM" id="CLU_129439_3_0_1"/>
<dbReference type="Pfam" id="PF10937">
    <property type="entry name" value="Kgd4-YMR31"/>
    <property type="match status" value="1"/>
</dbReference>
<protein>
    <recommendedName>
        <fullName evidence="6">Ribosomal protein S36, mitochondrial</fullName>
    </recommendedName>
</protein>
<dbReference type="PANTHER" id="PTHR31601">
    <property type="entry name" value="28S RIBOSOMAL PROTEIN S36, MITOCHONDRIAL"/>
    <property type="match status" value="1"/>
</dbReference>
<evidence type="ECO:0000313" key="5">
    <source>
        <dbReference type="Proteomes" id="UP000053257"/>
    </source>
</evidence>